<keyword evidence="1" id="KW-0472">Membrane</keyword>
<keyword evidence="1" id="KW-1133">Transmembrane helix</keyword>
<reference evidence="2 3" key="1">
    <citation type="submission" date="2024-01" db="EMBL/GenBank/DDBJ databases">
        <title>The complete chloroplast genome sequence of Lithospermum erythrorhizon: insights into the phylogenetic relationship among Boraginaceae species and the maternal lineages of purple gromwells.</title>
        <authorList>
            <person name="Okada T."/>
            <person name="Watanabe K."/>
        </authorList>
    </citation>
    <scope>NUCLEOTIDE SEQUENCE [LARGE SCALE GENOMIC DNA]</scope>
</reference>
<gene>
    <name evidence="2" type="ORF">LIER_07552</name>
</gene>
<dbReference type="EMBL" id="BAABME010001170">
    <property type="protein sequence ID" value="GAA0147992.1"/>
    <property type="molecule type" value="Genomic_DNA"/>
</dbReference>
<sequence>MYNPSSNPPVTWGTYLCYLVLAYYFTLLILLTPFPSFISANVWGAVQNAADPTKVDVAAMKGRRLPLFSSQLVIRKPLVPGSKPIPVFPVKRGSNSEASASVSKCAKLEALANISALSLAPTTSPTEVVSLDDEFTISTQGAVELKKKKYVPAVVFIHPPKAIIPLLTKFGTSAKKGKGKSVSAQGEGSSLDCYPTRYMKPPYSLPNGLPIEEGIFGITALRPFTWFIPSFPMDEGRKHPSSDPLDAFALSAFYMIKALNAQYAATCREAMRELSSEKTRTKLETAKV</sequence>
<feature type="transmembrane region" description="Helical" evidence="1">
    <location>
        <begin position="12"/>
        <end position="31"/>
    </location>
</feature>
<accession>A0AAV3PAB7</accession>
<evidence type="ECO:0000313" key="2">
    <source>
        <dbReference type="EMBL" id="GAA0147992.1"/>
    </source>
</evidence>
<dbReference type="AlphaFoldDB" id="A0AAV3PAB7"/>
<name>A0AAV3PAB7_LITER</name>
<keyword evidence="3" id="KW-1185">Reference proteome</keyword>
<dbReference type="Proteomes" id="UP001454036">
    <property type="component" value="Unassembled WGS sequence"/>
</dbReference>
<comment type="caution">
    <text evidence="2">The sequence shown here is derived from an EMBL/GenBank/DDBJ whole genome shotgun (WGS) entry which is preliminary data.</text>
</comment>
<proteinExistence type="predicted"/>
<evidence type="ECO:0000256" key="1">
    <source>
        <dbReference type="SAM" id="Phobius"/>
    </source>
</evidence>
<evidence type="ECO:0000313" key="3">
    <source>
        <dbReference type="Proteomes" id="UP001454036"/>
    </source>
</evidence>
<keyword evidence="1" id="KW-0812">Transmembrane</keyword>
<protein>
    <submittedName>
        <fullName evidence="2">Uncharacterized protein</fullName>
    </submittedName>
</protein>
<organism evidence="2 3">
    <name type="scientific">Lithospermum erythrorhizon</name>
    <name type="common">Purple gromwell</name>
    <name type="synonym">Lithospermum officinale var. erythrorhizon</name>
    <dbReference type="NCBI Taxonomy" id="34254"/>
    <lineage>
        <taxon>Eukaryota</taxon>
        <taxon>Viridiplantae</taxon>
        <taxon>Streptophyta</taxon>
        <taxon>Embryophyta</taxon>
        <taxon>Tracheophyta</taxon>
        <taxon>Spermatophyta</taxon>
        <taxon>Magnoliopsida</taxon>
        <taxon>eudicotyledons</taxon>
        <taxon>Gunneridae</taxon>
        <taxon>Pentapetalae</taxon>
        <taxon>asterids</taxon>
        <taxon>lamiids</taxon>
        <taxon>Boraginales</taxon>
        <taxon>Boraginaceae</taxon>
        <taxon>Boraginoideae</taxon>
        <taxon>Lithospermeae</taxon>
        <taxon>Lithospermum</taxon>
    </lineage>
</organism>